<dbReference type="OrthoDB" id="5614232at2"/>
<accession>A0A1I1QTQ5</accession>
<comment type="subcellular location">
    <subcellularLocation>
        <location evidence="1">Cell membrane</location>
    </subcellularLocation>
</comment>
<feature type="domain" description="Peptidase S49" evidence="11">
    <location>
        <begin position="150"/>
        <end position="294"/>
    </location>
</feature>
<keyword evidence="5 10" id="KW-0812">Transmembrane</keyword>
<sequence length="339" mass="37640">MEFLYEYGLFLAKALTFVIAIGAIIALIAGAAHKPKPKRGEIELDDISEQLDTFKESFLQGTLNKDALKKHNKEQKRIAKESEDKEKSKLYVLDFNGSMDAHEVSELREEITAILTIANPEKDKVLLRLESGGGVVHGYGLAASQLQRIKDAGINLTVCVDKVAASGGYMMACVADKLISAPFAIIGSIGVIAQIPNFNKILKKNDIDFEQITAGEFKRTLTIFGENTDKAREKFSDEIEETHVLFKNFINEQRPSLDLPLVATGEHWFGTAALEKGLVDELSTSDDVLLKYNIENQIYKVKFTIKKPLSEKFAIGLSSSVERIFVSLYSKVRASFISK</sequence>
<dbReference type="AlphaFoldDB" id="A0A1I1QTQ5"/>
<evidence type="ECO:0000256" key="6">
    <source>
        <dbReference type="ARBA" id="ARBA00022801"/>
    </source>
</evidence>
<evidence type="ECO:0000259" key="12">
    <source>
        <dbReference type="Pfam" id="PF08496"/>
    </source>
</evidence>
<gene>
    <name evidence="13" type="ORF">SAMN02745724_04006</name>
</gene>
<dbReference type="InterPro" id="IPR013703">
    <property type="entry name" value="Peptidase_S49_N_proteobac"/>
</dbReference>
<feature type="transmembrane region" description="Helical" evidence="10">
    <location>
        <begin position="12"/>
        <end position="32"/>
    </location>
</feature>
<dbReference type="Gene3D" id="6.20.330.10">
    <property type="match status" value="1"/>
</dbReference>
<evidence type="ECO:0000256" key="5">
    <source>
        <dbReference type="ARBA" id="ARBA00022692"/>
    </source>
</evidence>
<evidence type="ECO:0000256" key="8">
    <source>
        <dbReference type="ARBA" id="ARBA00022989"/>
    </source>
</evidence>
<dbReference type="EMBL" id="FOLO01000044">
    <property type="protein sequence ID" value="SFD25496.1"/>
    <property type="molecule type" value="Genomic_DNA"/>
</dbReference>
<dbReference type="STRING" id="1123010.SAMN02745724_04006"/>
<keyword evidence="3" id="KW-1003">Cell membrane</keyword>
<evidence type="ECO:0000256" key="4">
    <source>
        <dbReference type="ARBA" id="ARBA00022670"/>
    </source>
</evidence>
<evidence type="ECO:0000256" key="10">
    <source>
        <dbReference type="SAM" id="Phobius"/>
    </source>
</evidence>
<dbReference type="Pfam" id="PF08496">
    <property type="entry name" value="Peptidase_S49_N"/>
    <property type="match status" value="1"/>
</dbReference>
<dbReference type="PANTHER" id="PTHR42987:SF4">
    <property type="entry name" value="PROTEASE SOHB-RELATED"/>
    <property type="match status" value="1"/>
</dbReference>
<dbReference type="InterPro" id="IPR047272">
    <property type="entry name" value="S49_SppA_C"/>
</dbReference>
<evidence type="ECO:0000256" key="2">
    <source>
        <dbReference type="ARBA" id="ARBA00008683"/>
    </source>
</evidence>
<feature type="domain" description="Peptidase S49 N-terminal proteobacteria" evidence="12">
    <location>
        <begin position="2"/>
        <end position="146"/>
    </location>
</feature>
<dbReference type="Gene3D" id="3.90.226.10">
    <property type="entry name" value="2-enoyl-CoA Hydratase, Chain A, domain 1"/>
    <property type="match status" value="1"/>
</dbReference>
<evidence type="ECO:0000256" key="3">
    <source>
        <dbReference type="ARBA" id="ARBA00022475"/>
    </source>
</evidence>
<protein>
    <submittedName>
        <fullName evidence="13">Serine protease SohB</fullName>
    </submittedName>
</protein>
<keyword evidence="4 13" id="KW-0645">Protease</keyword>
<evidence type="ECO:0000256" key="9">
    <source>
        <dbReference type="ARBA" id="ARBA00023136"/>
    </source>
</evidence>
<dbReference type="InterPro" id="IPR002142">
    <property type="entry name" value="Peptidase_S49"/>
</dbReference>
<evidence type="ECO:0000256" key="7">
    <source>
        <dbReference type="ARBA" id="ARBA00022825"/>
    </source>
</evidence>
<keyword evidence="14" id="KW-1185">Reference proteome</keyword>
<evidence type="ECO:0000256" key="1">
    <source>
        <dbReference type="ARBA" id="ARBA00004236"/>
    </source>
</evidence>
<evidence type="ECO:0000259" key="11">
    <source>
        <dbReference type="Pfam" id="PF01343"/>
    </source>
</evidence>
<keyword evidence="9 10" id="KW-0472">Membrane</keyword>
<dbReference type="Proteomes" id="UP000198862">
    <property type="component" value="Unassembled WGS sequence"/>
</dbReference>
<dbReference type="GO" id="GO:0006508">
    <property type="term" value="P:proteolysis"/>
    <property type="evidence" value="ECO:0007669"/>
    <property type="project" value="UniProtKB-KW"/>
</dbReference>
<evidence type="ECO:0000313" key="14">
    <source>
        <dbReference type="Proteomes" id="UP000198862"/>
    </source>
</evidence>
<reference evidence="13 14" key="1">
    <citation type="submission" date="2016-10" db="EMBL/GenBank/DDBJ databases">
        <authorList>
            <person name="de Groot N.N."/>
        </authorList>
    </citation>
    <scope>NUCLEOTIDE SEQUENCE [LARGE SCALE GENOMIC DNA]</scope>
    <source>
        <strain evidence="13 14">DSM 6059</strain>
    </source>
</reference>
<dbReference type="PANTHER" id="PTHR42987">
    <property type="entry name" value="PEPTIDASE S49"/>
    <property type="match status" value="1"/>
</dbReference>
<dbReference type="CDD" id="cd07023">
    <property type="entry name" value="S49_Sppa_N_C"/>
    <property type="match status" value="1"/>
</dbReference>
<proteinExistence type="inferred from homology"/>
<dbReference type="Pfam" id="PF01343">
    <property type="entry name" value="Peptidase_S49"/>
    <property type="match status" value="1"/>
</dbReference>
<dbReference type="GO" id="GO:0005886">
    <property type="term" value="C:plasma membrane"/>
    <property type="evidence" value="ECO:0007669"/>
    <property type="project" value="UniProtKB-SubCell"/>
</dbReference>
<keyword evidence="8 10" id="KW-1133">Transmembrane helix</keyword>
<dbReference type="NCBIfam" id="NF008745">
    <property type="entry name" value="PRK11778.1"/>
    <property type="match status" value="1"/>
</dbReference>
<dbReference type="RefSeq" id="WP_091988813.1">
    <property type="nucleotide sequence ID" value="NZ_FOLO01000044.1"/>
</dbReference>
<comment type="similarity">
    <text evidence="2">Belongs to the peptidase S49 family.</text>
</comment>
<keyword evidence="7" id="KW-0720">Serine protease</keyword>
<keyword evidence="6" id="KW-0378">Hydrolase</keyword>
<evidence type="ECO:0000313" key="13">
    <source>
        <dbReference type="EMBL" id="SFD25496.1"/>
    </source>
</evidence>
<dbReference type="GO" id="GO:0004252">
    <property type="term" value="F:serine-type endopeptidase activity"/>
    <property type="evidence" value="ECO:0007669"/>
    <property type="project" value="InterPro"/>
</dbReference>
<name>A0A1I1QTQ5_9GAMM</name>
<organism evidence="13 14">
    <name type="scientific">Pseudoalteromonas denitrificans DSM 6059</name>
    <dbReference type="NCBI Taxonomy" id="1123010"/>
    <lineage>
        <taxon>Bacteria</taxon>
        <taxon>Pseudomonadati</taxon>
        <taxon>Pseudomonadota</taxon>
        <taxon>Gammaproteobacteria</taxon>
        <taxon>Alteromonadales</taxon>
        <taxon>Pseudoalteromonadaceae</taxon>
        <taxon>Pseudoalteromonas</taxon>
    </lineage>
</organism>
<dbReference type="SUPFAM" id="SSF52096">
    <property type="entry name" value="ClpP/crotonase"/>
    <property type="match status" value="1"/>
</dbReference>
<dbReference type="InterPro" id="IPR029045">
    <property type="entry name" value="ClpP/crotonase-like_dom_sf"/>
</dbReference>